<dbReference type="CDD" id="cd05468">
    <property type="entry name" value="pVHL"/>
    <property type="match status" value="1"/>
</dbReference>
<feature type="domain" description="von Hippel-Lindau disease tumour suppressor alpha" evidence="3">
    <location>
        <begin position="127"/>
        <end position="172"/>
    </location>
</feature>
<dbReference type="InterPro" id="IPR037139">
    <property type="entry name" value="VHL_alpha_dom_sf"/>
</dbReference>
<dbReference type="Gene3D" id="2.60.40.780">
    <property type="entry name" value="von Hippel-Lindau disease tumour suppressor, beta domain"/>
    <property type="match status" value="1"/>
</dbReference>
<dbReference type="Pfam" id="PF01847">
    <property type="entry name" value="VHL"/>
    <property type="match status" value="1"/>
</dbReference>
<gene>
    <name evidence="4" type="ORF">RIMI_LOCUS9262196</name>
</gene>
<evidence type="ECO:0000256" key="1">
    <source>
        <dbReference type="ARBA" id="ARBA00010057"/>
    </source>
</evidence>
<sequence length="185" mass="21401">MLRQIEPGFGPPRLRSFNSRQQAQVLFCNRSSRTVQPIWVNFQGNPEPYPVLLPGTGRRIYTYHGHIWLFREVNTDVALTVDKREIYIAPADDNGQQQPVMVNICLPGVYYGGQRMNFNPILQPAVFTLKDCCLQVIRNLVKPEDYRKLEIVTSLYDDLENRPNVQKDLQRLALSIWNQAPQEDS</sequence>
<organism evidence="4 5">
    <name type="scientific">Ranitomeya imitator</name>
    <name type="common">mimic poison frog</name>
    <dbReference type="NCBI Taxonomy" id="111125"/>
    <lineage>
        <taxon>Eukaryota</taxon>
        <taxon>Metazoa</taxon>
        <taxon>Chordata</taxon>
        <taxon>Craniata</taxon>
        <taxon>Vertebrata</taxon>
        <taxon>Euteleostomi</taxon>
        <taxon>Amphibia</taxon>
        <taxon>Batrachia</taxon>
        <taxon>Anura</taxon>
        <taxon>Neobatrachia</taxon>
        <taxon>Hyloidea</taxon>
        <taxon>Dendrobatidae</taxon>
        <taxon>Dendrobatinae</taxon>
        <taxon>Ranitomeya</taxon>
    </lineage>
</organism>
<accession>A0ABN9LHD0</accession>
<dbReference type="EMBL" id="CAUEEQ010019054">
    <property type="protein sequence ID" value="CAJ0941470.1"/>
    <property type="molecule type" value="Genomic_DNA"/>
</dbReference>
<feature type="domain" description="von Hippel-Lindau disease tumour suppressor beta" evidence="2">
    <location>
        <begin position="14"/>
        <end position="95"/>
    </location>
</feature>
<dbReference type="Gene3D" id="1.10.750.10">
    <property type="entry name" value="von Hippel-Lindau disease tumour suppressor, alpha domain"/>
    <property type="match status" value="1"/>
</dbReference>
<protein>
    <recommendedName>
        <fullName evidence="6">VHL</fullName>
    </recommendedName>
</protein>
<evidence type="ECO:0000313" key="4">
    <source>
        <dbReference type="EMBL" id="CAJ0941470.1"/>
    </source>
</evidence>
<reference evidence="4" key="1">
    <citation type="submission" date="2023-07" db="EMBL/GenBank/DDBJ databases">
        <authorList>
            <person name="Stuckert A."/>
        </authorList>
    </citation>
    <scope>NUCLEOTIDE SEQUENCE</scope>
</reference>
<evidence type="ECO:0000259" key="3">
    <source>
        <dbReference type="Pfam" id="PF17211"/>
    </source>
</evidence>
<dbReference type="Pfam" id="PF17211">
    <property type="entry name" value="VHL_C"/>
    <property type="match status" value="1"/>
</dbReference>
<comment type="caution">
    <text evidence="4">The sequence shown here is derived from an EMBL/GenBank/DDBJ whole genome shotgun (WGS) entry which is preliminary data.</text>
</comment>
<name>A0ABN9LHD0_9NEOB</name>
<dbReference type="SUPFAM" id="SSF49468">
    <property type="entry name" value="VHL"/>
    <property type="match status" value="1"/>
</dbReference>
<proteinExistence type="inferred from homology"/>
<dbReference type="InterPro" id="IPR022772">
    <property type="entry name" value="VHL_tumour_suppress_b/a_dom"/>
</dbReference>
<dbReference type="InterPro" id="IPR024053">
    <property type="entry name" value="VHL_beta_dom"/>
</dbReference>
<dbReference type="InterPro" id="IPR037140">
    <property type="entry name" value="VHL_beta_dom_sf"/>
</dbReference>
<dbReference type="InterPro" id="IPR036208">
    <property type="entry name" value="VHL_sf"/>
</dbReference>
<dbReference type="InterPro" id="IPR024048">
    <property type="entry name" value="VHL_alpha_dom"/>
</dbReference>
<evidence type="ECO:0008006" key="6">
    <source>
        <dbReference type="Google" id="ProtNLM"/>
    </source>
</evidence>
<evidence type="ECO:0000259" key="2">
    <source>
        <dbReference type="Pfam" id="PF01847"/>
    </source>
</evidence>
<comment type="similarity">
    <text evidence="1">Belongs to the VHL family.</text>
</comment>
<keyword evidence="5" id="KW-1185">Reference proteome</keyword>
<dbReference type="Proteomes" id="UP001176940">
    <property type="component" value="Unassembled WGS sequence"/>
</dbReference>
<evidence type="ECO:0000313" key="5">
    <source>
        <dbReference type="Proteomes" id="UP001176940"/>
    </source>
</evidence>